<proteinExistence type="predicted"/>
<evidence type="ECO:0000256" key="1">
    <source>
        <dbReference type="SAM" id="Phobius"/>
    </source>
</evidence>
<keyword evidence="1" id="KW-1133">Transmembrane helix</keyword>
<keyword evidence="3" id="KW-1185">Reference proteome</keyword>
<feature type="transmembrane region" description="Helical" evidence="1">
    <location>
        <begin position="56"/>
        <end position="75"/>
    </location>
</feature>
<feature type="transmembrane region" description="Helical" evidence="1">
    <location>
        <begin position="26"/>
        <end position="44"/>
    </location>
</feature>
<sequence>MKDLLIKSTAGRTEVKFNYKFNSTDYFLVFIGIACVYLSVLGITSETDIQTKIFSFLFGVLGVGLVLFMVQFWLVNYRTLIIVKSENVFVLDKVYSQKNIPASEVKGIIIDSTTLRGSTVSKFIQGPDYKTGEILFLMRNGKEISILPMPSAQANSDKSVAELNRKSKSIAKKLGKLTGLKIIRA</sequence>
<dbReference type="RefSeq" id="WP_338240023.1">
    <property type="nucleotide sequence ID" value="NZ_BQKE01000009.1"/>
</dbReference>
<comment type="caution">
    <text evidence="2">The sequence shown here is derived from an EMBL/GenBank/DDBJ whole genome shotgun (WGS) entry which is preliminary data.</text>
</comment>
<evidence type="ECO:0000313" key="3">
    <source>
        <dbReference type="Proteomes" id="UP001310022"/>
    </source>
</evidence>
<reference evidence="2 3" key="1">
    <citation type="submission" date="2021-12" db="EMBL/GenBank/DDBJ databases">
        <title>Genome sequencing of bacteria with rrn-lacking chromosome and rrn-plasmid.</title>
        <authorList>
            <person name="Anda M."/>
            <person name="Iwasaki W."/>
        </authorList>
    </citation>
    <scope>NUCLEOTIDE SEQUENCE [LARGE SCALE GENOMIC DNA]</scope>
    <source>
        <strain evidence="2 3">NBRC 15940</strain>
    </source>
</reference>
<evidence type="ECO:0000313" key="2">
    <source>
        <dbReference type="EMBL" id="GJM64956.1"/>
    </source>
</evidence>
<keyword evidence="1" id="KW-0812">Transmembrane</keyword>
<organism evidence="2 3">
    <name type="scientific">Persicobacter diffluens</name>
    <dbReference type="NCBI Taxonomy" id="981"/>
    <lineage>
        <taxon>Bacteria</taxon>
        <taxon>Pseudomonadati</taxon>
        <taxon>Bacteroidota</taxon>
        <taxon>Cytophagia</taxon>
        <taxon>Cytophagales</taxon>
        <taxon>Persicobacteraceae</taxon>
        <taxon>Persicobacter</taxon>
    </lineage>
</organism>
<dbReference type="AlphaFoldDB" id="A0AAN4W3G4"/>
<gene>
    <name evidence="2" type="ORF">PEDI_55080</name>
</gene>
<protein>
    <submittedName>
        <fullName evidence="2">Uncharacterized protein</fullName>
    </submittedName>
</protein>
<name>A0AAN4W3G4_9BACT</name>
<keyword evidence="1" id="KW-0472">Membrane</keyword>
<accession>A0AAN4W3G4</accession>
<dbReference type="Proteomes" id="UP001310022">
    <property type="component" value="Unassembled WGS sequence"/>
</dbReference>
<dbReference type="EMBL" id="BQKE01000009">
    <property type="protein sequence ID" value="GJM64956.1"/>
    <property type="molecule type" value="Genomic_DNA"/>
</dbReference>